<dbReference type="AlphaFoldDB" id="A0AAW1UXX5"/>
<dbReference type="FunFam" id="1.10.630.10:FF:000042">
    <property type="entry name" value="Cytochrome P450"/>
    <property type="match status" value="1"/>
</dbReference>
<keyword evidence="6 13" id="KW-0479">Metal-binding</keyword>
<evidence type="ECO:0000256" key="15">
    <source>
        <dbReference type="SAM" id="Phobius"/>
    </source>
</evidence>
<evidence type="ECO:0000256" key="4">
    <source>
        <dbReference type="ARBA" id="ARBA00010617"/>
    </source>
</evidence>
<proteinExistence type="inferred from homology"/>
<organism evidence="16 17">
    <name type="scientific">Henosepilachna vigintioctopunctata</name>
    <dbReference type="NCBI Taxonomy" id="420089"/>
    <lineage>
        <taxon>Eukaryota</taxon>
        <taxon>Metazoa</taxon>
        <taxon>Ecdysozoa</taxon>
        <taxon>Arthropoda</taxon>
        <taxon>Hexapoda</taxon>
        <taxon>Insecta</taxon>
        <taxon>Pterygota</taxon>
        <taxon>Neoptera</taxon>
        <taxon>Endopterygota</taxon>
        <taxon>Coleoptera</taxon>
        <taxon>Polyphaga</taxon>
        <taxon>Cucujiformia</taxon>
        <taxon>Coccinelloidea</taxon>
        <taxon>Coccinellidae</taxon>
        <taxon>Epilachninae</taxon>
        <taxon>Epilachnini</taxon>
        <taxon>Henosepilachna</taxon>
    </lineage>
</organism>
<keyword evidence="12 15" id="KW-0472">Membrane</keyword>
<evidence type="ECO:0000256" key="2">
    <source>
        <dbReference type="ARBA" id="ARBA00004174"/>
    </source>
</evidence>
<comment type="subcellular location">
    <subcellularLocation>
        <location evidence="3">Endoplasmic reticulum membrane</location>
        <topology evidence="3">Peripheral membrane protein</topology>
    </subcellularLocation>
    <subcellularLocation>
        <location evidence="2">Microsome membrane</location>
        <topology evidence="2">Peripheral membrane protein</topology>
    </subcellularLocation>
</comment>
<evidence type="ECO:0000256" key="8">
    <source>
        <dbReference type="ARBA" id="ARBA00022848"/>
    </source>
</evidence>
<keyword evidence="9 14" id="KW-0560">Oxidoreductase</keyword>
<reference evidence="16 17" key="1">
    <citation type="submission" date="2023-03" db="EMBL/GenBank/DDBJ databases">
        <title>Genome insight into feeding habits of ladybird beetles.</title>
        <authorList>
            <person name="Li H.-S."/>
            <person name="Huang Y.-H."/>
            <person name="Pang H."/>
        </authorList>
    </citation>
    <scope>NUCLEOTIDE SEQUENCE [LARGE SCALE GENOMIC DNA]</scope>
    <source>
        <strain evidence="16">SYSU_2023b</strain>
        <tissue evidence="16">Whole body</tissue>
    </source>
</reference>
<dbReference type="GO" id="GO:0016705">
    <property type="term" value="F:oxidoreductase activity, acting on paired donors, with incorporation or reduction of molecular oxygen"/>
    <property type="evidence" value="ECO:0007669"/>
    <property type="project" value="InterPro"/>
</dbReference>
<dbReference type="Gene3D" id="1.10.630.10">
    <property type="entry name" value="Cytochrome P450"/>
    <property type="match status" value="1"/>
</dbReference>
<dbReference type="PROSITE" id="PS00086">
    <property type="entry name" value="CYTOCHROME_P450"/>
    <property type="match status" value="1"/>
</dbReference>
<feature type="binding site" description="axial binding residue" evidence="13">
    <location>
        <position position="456"/>
    </location>
    <ligand>
        <name>heme</name>
        <dbReference type="ChEBI" id="CHEBI:30413"/>
    </ligand>
    <ligandPart>
        <name>Fe</name>
        <dbReference type="ChEBI" id="CHEBI:18248"/>
    </ligandPart>
</feature>
<keyword evidence="17" id="KW-1185">Reference proteome</keyword>
<dbReference type="Pfam" id="PF00067">
    <property type="entry name" value="p450"/>
    <property type="match status" value="1"/>
</dbReference>
<evidence type="ECO:0000256" key="6">
    <source>
        <dbReference type="ARBA" id="ARBA00022723"/>
    </source>
</evidence>
<evidence type="ECO:0008006" key="18">
    <source>
        <dbReference type="Google" id="ProtNLM"/>
    </source>
</evidence>
<evidence type="ECO:0000313" key="17">
    <source>
        <dbReference type="Proteomes" id="UP001431783"/>
    </source>
</evidence>
<evidence type="ECO:0000256" key="12">
    <source>
        <dbReference type="ARBA" id="ARBA00023136"/>
    </source>
</evidence>
<dbReference type="CDD" id="cd11056">
    <property type="entry name" value="CYP6-like"/>
    <property type="match status" value="1"/>
</dbReference>
<dbReference type="InterPro" id="IPR001128">
    <property type="entry name" value="Cyt_P450"/>
</dbReference>
<dbReference type="GO" id="GO:0005789">
    <property type="term" value="C:endoplasmic reticulum membrane"/>
    <property type="evidence" value="ECO:0007669"/>
    <property type="project" value="UniProtKB-SubCell"/>
</dbReference>
<evidence type="ECO:0000256" key="13">
    <source>
        <dbReference type="PIRSR" id="PIRSR602401-1"/>
    </source>
</evidence>
<dbReference type="GO" id="GO:0005506">
    <property type="term" value="F:iron ion binding"/>
    <property type="evidence" value="ECO:0007669"/>
    <property type="project" value="InterPro"/>
</dbReference>
<keyword evidence="15" id="KW-0812">Transmembrane</keyword>
<protein>
    <recommendedName>
        <fullName evidence="18">Cytochrome P450</fullName>
    </recommendedName>
</protein>
<dbReference type="Proteomes" id="UP001431783">
    <property type="component" value="Unassembled WGS sequence"/>
</dbReference>
<dbReference type="GO" id="GO:0020037">
    <property type="term" value="F:heme binding"/>
    <property type="evidence" value="ECO:0007669"/>
    <property type="project" value="InterPro"/>
</dbReference>
<dbReference type="PRINTS" id="PR00463">
    <property type="entry name" value="EP450I"/>
</dbReference>
<keyword evidence="8" id="KW-0492">Microsome</keyword>
<evidence type="ECO:0000256" key="14">
    <source>
        <dbReference type="RuleBase" id="RU000461"/>
    </source>
</evidence>
<dbReference type="SUPFAM" id="SSF48264">
    <property type="entry name" value="Cytochrome P450"/>
    <property type="match status" value="1"/>
</dbReference>
<dbReference type="PANTHER" id="PTHR24292">
    <property type="entry name" value="CYTOCHROME P450"/>
    <property type="match status" value="1"/>
</dbReference>
<comment type="cofactor">
    <cofactor evidence="1 13">
        <name>heme</name>
        <dbReference type="ChEBI" id="CHEBI:30413"/>
    </cofactor>
</comment>
<sequence>MEWFTSLGVILLTSIFLIWLWLRNKFNYWEKRGMVTPKYSIPWGSMREVVFQKKAMADVVSEIYRFFKSQNLKDGGIYFMFLPNYVTIDINIVKSVIQNDFQHFVDRGMYYDEKNDPLSAHLFSLAGKKWKLLRNKLSPTFTSGKMKMMFETLVDCTRGLHKVMDKETGTSLDIKDILGRFTTDAIGSCAFGLDCNSLENPESEFREKGKRLFVRPLWENLKMFLIFSLPELAKRLKLKQIPEDVNDFFMNIVKDTVAYREKNNIHRKDFMHLLIQLKNCGKLVDDEKIVLENITEDENRITLDEIAAQAFIFFEAGFETSSATMAFCLFELAKDKNIQNKVREEIKRVLSKYDNVLTYDAAMEMHYLEQTINETLRKYPPLPNLSRICTKDYKVPESGFVLEKGCRVLIPVMGIHYDPEFYPDPEKFDPDRFSDENKASRPSFTFLPFGEGPRICIGLRFGMMQTKVGLVALLSNYEFSLNEKTTDPLEFDPQSFMLLAKGGIWLDFKKLSSKTVSLIANK</sequence>
<keyword evidence="5 13" id="KW-0349">Heme</keyword>
<keyword evidence="7" id="KW-0256">Endoplasmic reticulum</keyword>
<comment type="caution">
    <text evidence="16">The sequence shown here is derived from an EMBL/GenBank/DDBJ whole genome shotgun (WGS) entry which is preliminary data.</text>
</comment>
<feature type="transmembrane region" description="Helical" evidence="15">
    <location>
        <begin position="6"/>
        <end position="22"/>
    </location>
</feature>
<dbReference type="EMBL" id="JARQZJ010000094">
    <property type="protein sequence ID" value="KAK9884825.1"/>
    <property type="molecule type" value="Genomic_DNA"/>
</dbReference>
<keyword evidence="11 14" id="KW-0503">Monooxygenase</keyword>
<dbReference type="InterPro" id="IPR002401">
    <property type="entry name" value="Cyt_P450_E_grp-I"/>
</dbReference>
<name>A0AAW1UXX5_9CUCU</name>
<evidence type="ECO:0000256" key="10">
    <source>
        <dbReference type="ARBA" id="ARBA00023004"/>
    </source>
</evidence>
<keyword evidence="10 13" id="KW-0408">Iron</keyword>
<gene>
    <name evidence="16" type="ORF">WA026_009052</name>
</gene>
<evidence type="ECO:0000313" key="16">
    <source>
        <dbReference type="EMBL" id="KAK9884825.1"/>
    </source>
</evidence>
<dbReference type="InterPro" id="IPR017972">
    <property type="entry name" value="Cyt_P450_CS"/>
</dbReference>
<dbReference type="PANTHER" id="PTHR24292:SF100">
    <property type="entry name" value="CYTOCHROME P450 6A16, ISOFORM B-RELATED"/>
    <property type="match status" value="1"/>
</dbReference>
<comment type="similarity">
    <text evidence="4 14">Belongs to the cytochrome P450 family.</text>
</comment>
<evidence type="ECO:0000256" key="3">
    <source>
        <dbReference type="ARBA" id="ARBA00004406"/>
    </source>
</evidence>
<evidence type="ECO:0000256" key="7">
    <source>
        <dbReference type="ARBA" id="ARBA00022824"/>
    </source>
</evidence>
<dbReference type="GO" id="GO:0004497">
    <property type="term" value="F:monooxygenase activity"/>
    <property type="evidence" value="ECO:0007669"/>
    <property type="project" value="UniProtKB-KW"/>
</dbReference>
<evidence type="ECO:0000256" key="5">
    <source>
        <dbReference type="ARBA" id="ARBA00022617"/>
    </source>
</evidence>
<evidence type="ECO:0000256" key="1">
    <source>
        <dbReference type="ARBA" id="ARBA00001971"/>
    </source>
</evidence>
<dbReference type="PRINTS" id="PR00385">
    <property type="entry name" value="P450"/>
</dbReference>
<accession>A0AAW1UXX5</accession>
<evidence type="ECO:0000256" key="11">
    <source>
        <dbReference type="ARBA" id="ARBA00023033"/>
    </source>
</evidence>
<dbReference type="InterPro" id="IPR036396">
    <property type="entry name" value="Cyt_P450_sf"/>
</dbReference>
<dbReference type="InterPro" id="IPR050476">
    <property type="entry name" value="Insect_CytP450_Detox"/>
</dbReference>
<evidence type="ECO:0000256" key="9">
    <source>
        <dbReference type="ARBA" id="ARBA00023002"/>
    </source>
</evidence>
<keyword evidence="15" id="KW-1133">Transmembrane helix</keyword>